<accession>A0A426ZUF8</accession>
<evidence type="ECO:0000313" key="5">
    <source>
        <dbReference type="EMBL" id="RRT67611.1"/>
    </source>
</evidence>
<gene>
    <name evidence="5" type="ORF">B296_00009145</name>
</gene>
<dbReference type="GO" id="GO:0008253">
    <property type="term" value="F:5'-nucleotidase activity"/>
    <property type="evidence" value="ECO:0007669"/>
    <property type="project" value="InterPro"/>
</dbReference>
<evidence type="ECO:0000256" key="3">
    <source>
        <dbReference type="ARBA" id="ARBA00022801"/>
    </source>
</evidence>
<dbReference type="Pfam" id="PF05822">
    <property type="entry name" value="UMPH-1"/>
    <property type="match status" value="2"/>
</dbReference>
<evidence type="ECO:0000256" key="1">
    <source>
        <dbReference type="ARBA" id="ARBA00022723"/>
    </source>
</evidence>
<dbReference type="PANTHER" id="PTHR13045">
    <property type="entry name" value="5'-NUCLEOTIDASE"/>
    <property type="match status" value="1"/>
</dbReference>
<dbReference type="InterPro" id="IPR006434">
    <property type="entry name" value="Pyrimidine_nucleotidase_eu"/>
</dbReference>
<evidence type="ECO:0000313" key="6">
    <source>
        <dbReference type="Proteomes" id="UP000287651"/>
    </source>
</evidence>
<dbReference type="GO" id="GO:0000166">
    <property type="term" value="F:nucleotide binding"/>
    <property type="evidence" value="ECO:0007669"/>
    <property type="project" value="UniProtKB-KW"/>
</dbReference>
<dbReference type="Gene3D" id="1.10.150.340">
    <property type="entry name" value="Pyrimidine 5'-nucleotidase (UMPH-1), N-terminal domain"/>
    <property type="match status" value="1"/>
</dbReference>
<dbReference type="PANTHER" id="PTHR13045:SF0">
    <property type="entry name" value="7-METHYLGUANOSINE PHOSPHATE-SPECIFIC 5'-NUCLEOTIDASE"/>
    <property type="match status" value="1"/>
</dbReference>
<dbReference type="GO" id="GO:0000287">
    <property type="term" value="F:magnesium ion binding"/>
    <property type="evidence" value="ECO:0007669"/>
    <property type="project" value="InterPro"/>
</dbReference>
<protein>
    <submittedName>
        <fullName evidence="5">Uncharacterized protein</fullName>
    </submittedName>
</protein>
<keyword evidence="1" id="KW-0479">Metal-binding</keyword>
<comment type="caution">
    <text evidence="5">The sequence shown here is derived from an EMBL/GenBank/DDBJ whole genome shotgun (WGS) entry which is preliminary data.</text>
</comment>
<dbReference type="SUPFAM" id="SSF56784">
    <property type="entry name" value="HAD-like"/>
    <property type="match status" value="1"/>
</dbReference>
<evidence type="ECO:0000256" key="2">
    <source>
        <dbReference type="ARBA" id="ARBA00022741"/>
    </source>
</evidence>
<dbReference type="AlphaFoldDB" id="A0A426ZUF8"/>
<name>A0A426ZUF8_ENSVE</name>
<keyword evidence="2" id="KW-0547">Nucleotide-binding</keyword>
<proteinExistence type="predicted"/>
<dbReference type="GO" id="GO:0005737">
    <property type="term" value="C:cytoplasm"/>
    <property type="evidence" value="ECO:0007669"/>
    <property type="project" value="InterPro"/>
</dbReference>
<dbReference type="EMBL" id="AMZH03004980">
    <property type="protein sequence ID" value="RRT67611.1"/>
    <property type="molecule type" value="Genomic_DNA"/>
</dbReference>
<keyword evidence="3" id="KW-0378">Hydrolase</keyword>
<dbReference type="InterPro" id="IPR036412">
    <property type="entry name" value="HAD-like_sf"/>
</dbReference>
<reference evidence="5 6" key="1">
    <citation type="journal article" date="2014" name="Agronomy (Basel)">
        <title>A Draft Genome Sequence for Ensete ventricosum, the Drought-Tolerant Tree Against Hunger.</title>
        <authorList>
            <person name="Harrison J."/>
            <person name="Moore K.A."/>
            <person name="Paszkiewicz K."/>
            <person name="Jones T."/>
            <person name="Grant M."/>
            <person name="Ambacheew D."/>
            <person name="Muzemil S."/>
            <person name="Studholme D.J."/>
        </authorList>
    </citation>
    <scope>NUCLEOTIDE SEQUENCE [LARGE SCALE GENOMIC DNA]</scope>
</reference>
<sequence>MRPGGLCRIHHATSLASAASIALPGFPPTTFPPAAFRCFRPGTPRAGSGSMDSTTMLPPGVAVRDPKSLEEKKTAIRCAGPSKLQARSLIFCPLFPLLRGNGVGSDLVFLALLWLASHGLLQQGNAEYDAKRQALYEYYHPLEISPTIPIEEKTKLMEEWYADSEHCLLSLLDGSKHMNLNILTTYLKIKWEKSHGLLIEGGLTYDAIKKSVSEATIALRDGVVELFELLEEIAALVLPPGEKKEHMMTGKVKNRR</sequence>
<keyword evidence="4" id="KW-0460">Magnesium</keyword>
<evidence type="ECO:0000256" key="4">
    <source>
        <dbReference type="ARBA" id="ARBA00022842"/>
    </source>
</evidence>
<dbReference type="Proteomes" id="UP000287651">
    <property type="component" value="Unassembled WGS sequence"/>
</dbReference>
<organism evidence="5 6">
    <name type="scientific">Ensete ventricosum</name>
    <name type="common">Abyssinian banana</name>
    <name type="synonym">Musa ensete</name>
    <dbReference type="NCBI Taxonomy" id="4639"/>
    <lineage>
        <taxon>Eukaryota</taxon>
        <taxon>Viridiplantae</taxon>
        <taxon>Streptophyta</taxon>
        <taxon>Embryophyta</taxon>
        <taxon>Tracheophyta</taxon>
        <taxon>Spermatophyta</taxon>
        <taxon>Magnoliopsida</taxon>
        <taxon>Liliopsida</taxon>
        <taxon>Zingiberales</taxon>
        <taxon>Musaceae</taxon>
        <taxon>Ensete</taxon>
    </lineage>
</organism>